<protein>
    <submittedName>
        <fullName evidence="1">Uncharacterized protein</fullName>
    </submittedName>
</protein>
<comment type="caution">
    <text evidence="1">The sequence shown here is derived from an EMBL/GenBank/DDBJ whole genome shotgun (WGS) entry which is preliminary data.</text>
</comment>
<dbReference type="AlphaFoldDB" id="A0AA86K383"/>
<evidence type="ECO:0000313" key="1">
    <source>
        <dbReference type="EMBL" id="CAG9711223.1"/>
    </source>
</evidence>
<sequence length="112" mass="13280">MELEKIIKKLVKEDIEDIQKVAFSDEIKDGIAGVVPEGHRLNQLALNYTTFSFIRNIIEEDADVFWKYAHIRALIEEIFQKDFDRTLEEDLLYEEKENNIIPVDFTNNKYKN</sequence>
<reference evidence="1" key="1">
    <citation type="submission" date="2021-10" db="EMBL/GenBank/DDBJ databases">
        <authorList>
            <person name="Mesa V."/>
        </authorList>
    </citation>
    <scope>NUCLEOTIDE SEQUENCE</scope>
    <source>
        <strain evidence="1">CC3_PB</strain>
    </source>
</reference>
<gene>
    <name evidence="1" type="ORF">CNEO_45156</name>
</gene>
<dbReference type="RefSeq" id="WP_210887422.1">
    <property type="nucleotide sequence ID" value="NZ_CAKJVE010000004.1"/>
</dbReference>
<accession>A0AA86K383</accession>
<proteinExistence type="predicted"/>
<dbReference type="Proteomes" id="UP000789738">
    <property type="component" value="Unassembled WGS sequence"/>
</dbReference>
<dbReference type="EMBL" id="CAKJVE010000004">
    <property type="protein sequence ID" value="CAG9711223.1"/>
    <property type="molecule type" value="Genomic_DNA"/>
</dbReference>
<organism evidence="1 2">
    <name type="scientific">Clostridium neonatale</name>
    <dbReference type="NCBI Taxonomy" id="137838"/>
    <lineage>
        <taxon>Bacteria</taxon>
        <taxon>Bacillati</taxon>
        <taxon>Bacillota</taxon>
        <taxon>Clostridia</taxon>
        <taxon>Eubacteriales</taxon>
        <taxon>Clostridiaceae</taxon>
        <taxon>Clostridium</taxon>
    </lineage>
</organism>
<evidence type="ECO:0000313" key="2">
    <source>
        <dbReference type="Proteomes" id="UP000789738"/>
    </source>
</evidence>
<name>A0AA86K383_9CLOT</name>